<dbReference type="InterPro" id="IPR001753">
    <property type="entry name" value="Enoyl-CoA_hydra/iso"/>
</dbReference>
<gene>
    <name evidence="3" type="ORF">ACFQJ6_21325</name>
</gene>
<dbReference type="EMBL" id="JBHSZH010000005">
    <property type="protein sequence ID" value="MFC7082244.1"/>
    <property type="molecule type" value="Genomic_DNA"/>
</dbReference>
<reference evidence="3 4" key="1">
    <citation type="journal article" date="2019" name="Int. J. Syst. Evol. Microbiol.">
        <title>The Global Catalogue of Microorganisms (GCM) 10K type strain sequencing project: providing services to taxonomists for standard genome sequencing and annotation.</title>
        <authorList>
            <consortium name="The Broad Institute Genomics Platform"/>
            <consortium name="The Broad Institute Genome Sequencing Center for Infectious Disease"/>
            <person name="Wu L."/>
            <person name="Ma J."/>
        </authorList>
    </citation>
    <scope>NUCLEOTIDE SEQUENCE [LARGE SCALE GENOMIC DNA]</scope>
    <source>
        <strain evidence="3 4">DT72</strain>
    </source>
</reference>
<dbReference type="Gene3D" id="3.90.226.10">
    <property type="entry name" value="2-enoyl-CoA Hydratase, Chain A, domain 1"/>
    <property type="match status" value="1"/>
</dbReference>
<dbReference type="InterPro" id="IPR018376">
    <property type="entry name" value="Enoyl-CoA_hyd/isom_CS"/>
</dbReference>
<keyword evidence="4" id="KW-1185">Reference proteome</keyword>
<dbReference type="GeneID" id="79304351"/>
<name>A0ABD5WVW4_9EURY</name>
<dbReference type="InterPro" id="IPR029045">
    <property type="entry name" value="ClpP/crotonase-like_dom_sf"/>
</dbReference>
<protein>
    <submittedName>
        <fullName evidence="3">Enoyl-CoA hydratase/isomerase family protein</fullName>
    </submittedName>
</protein>
<evidence type="ECO:0000313" key="4">
    <source>
        <dbReference type="Proteomes" id="UP001596407"/>
    </source>
</evidence>
<dbReference type="Proteomes" id="UP001596407">
    <property type="component" value="Unassembled WGS sequence"/>
</dbReference>
<dbReference type="RefSeq" id="WP_276279767.1">
    <property type="nucleotide sequence ID" value="NZ_CP119809.1"/>
</dbReference>
<dbReference type="PANTHER" id="PTHR43802:SF1">
    <property type="entry name" value="IP11341P-RELATED"/>
    <property type="match status" value="1"/>
</dbReference>
<dbReference type="CDD" id="cd06558">
    <property type="entry name" value="crotonase-like"/>
    <property type="match status" value="1"/>
</dbReference>
<evidence type="ECO:0000256" key="2">
    <source>
        <dbReference type="RuleBase" id="RU003707"/>
    </source>
</evidence>
<organism evidence="3 4">
    <name type="scientific">Halorussus caseinilyticus</name>
    <dbReference type="NCBI Taxonomy" id="3034025"/>
    <lineage>
        <taxon>Archaea</taxon>
        <taxon>Methanobacteriati</taxon>
        <taxon>Methanobacteriota</taxon>
        <taxon>Stenosarchaea group</taxon>
        <taxon>Halobacteria</taxon>
        <taxon>Halobacteriales</taxon>
        <taxon>Haladaptataceae</taxon>
        <taxon>Halorussus</taxon>
    </lineage>
</organism>
<dbReference type="AlphaFoldDB" id="A0ABD5WVW4"/>
<comment type="similarity">
    <text evidence="1 2">Belongs to the enoyl-CoA hydratase/isomerase family.</text>
</comment>
<dbReference type="PANTHER" id="PTHR43802">
    <property type="entry name" value="ENOYL-COA HYDRATASE"/>
    <property type="match status" value="1"/>
</dbReference>
<dbReference type="SUPFAM" id="SSF52096">
    <property type="entry name" value="ClpP/crotonase"/>
    <property type="match status" value="1"/>
</dbReference>
<dbReference type="PROSITE" id="PS00166">
    <property type="entry name" value="ENOYL_COA_HYDRATASE"/>
    <property type="match status" value="1"/>
</dbReference>
<dbReference type="Pfam" id="PF00378">
    <property type="entry name" value="ECH_1"/>
    <property type="match status" value="1"/>
</dbReference>
<comment type="caution">
    <text evidence="3">The sequence shown here is derived from an EMBL/GenBank/DDBJ whole genome shotgun (WGS) entry which is preliminary data.</text>
</comment>
<proteinExistence type="inferred from homology"/>
<evidence type="ECO:0000256" key="1">
    <source>
        <dbReference type="ARBA" id="ARBA00005254"/>
    </source>
</evidence>
<evidence type="ECO:0000313" key="3">
    <source>
        <dbReference type="EMBL" id="MFC7082244.1"/>
    </source>
</evidence>
<accession>A0ABD5WVW4</accession>
<sequence>MIRTQDDDGVRVVTLDRPDRRNALTPDGLDALEAAVTDASQPVVYLRGAGPAFCAGADLDVVAGLDREGAEAFAERGQRVADAIADADSAVVAGIDGAARGGGVELALAADLRVATPEATFAEPGVKLGLFGAWGGTVRLPRVVGEGEALDLALSGRTVDAESARRMGLVSRVTDDPRAVADELAANDPRTLRAVKARMRDDAPPETQQRREAEVFGELVARHADAIADRRES</sequence>